<keyword evidence="2" id="KW-0472">Membrane</keyword>
<evidence type="ECO:0000256" key="2">
    <source>
        <dbReference type="SAM" id="Phobius"/>
    </source>
</evidence>
<name>A0A2W4DYR4_9HYPH</name>
<dbReference type="Proteomes" id="UP000248925">
    <property type="component" value="Unassembled WGS sequence"/>
</dbReference>
<comment type="caution">
    <text evidence="3">The sequence shown here is derived from an EMBL/GenBank/DDBJ whole genome shotgun (WGS) entry which is preliminary data.</text>
</comment>
<protein>
    <submittedName>
        <fullName evidence="3">Uncharacterized protein</fullName>
    </submittedName>
</protein>
<evidence type="ECO:0000313" key="4">
    <source>
        <dbReference type="Proteomes" id="UP000248925"/>
    </source>
</evidence>
<keyword evidence="2" id="KW-0812">Transmembrane</keyword>
<sequence length="114" mass="11727">MTPNQDDKPVLSPTEARQAERGTPVFVVLVAALILVAVGWAGVEMWGQHIDPNKSQTAAPAAGSSAGSTPQRGTVDNSANAGSPVQLAPVDKSENAQRGMKSIPAQPSRDGAQN</sequence>
<keyword evidence="2" id="KW-1133">Transmembrane helix</keyword>
<evidence type="ECO:0000313" key="3">
    <source>
        <dbReference type="EMBL" id="PZM08936.1"/>
    </source>
</evidence>
<feature type="region of interest" description="Disordered" evidence="1">
    <location>
        <begin position="51"/>
        <end position="114"/>
    </location>
</feature>
<reference evidence="3 4" key="1">
    <citation type="journal article" date="2018" name="Sci. Rep.">
        <title>Rhizobium tumorigenes sp. nov., a novel plant tumorigenic bacterium isolated from cane gall tumors on thornless blackberry.</title>
        <authorList>
            <person name="Kuzmanovi N."/>
            <person name="Smalla K."/>
            <person name="Gronow S."/>
            <person name="PuBawska J."/>
        </authorList>
    </citation>
    <scope>NUCLEOTIDE SEQUENCE [LARGE SCALE GENOMIC DNA]</scope>
    <source>
        <strain evidence="3 4">CCBAU 85046</strain>
    </source>
</reference>
<feature type="compositionally biased region" description="Low complexity" evidence="1">
    <location>
        <begin position="55"/>
        <end position="71"/>
    </location>
</feature>
<accession>A0A2W4DYR4</accession>
<feature type="region of interest" description="Disordered" evidence="1">
    <location>
        <begin position="1"/>
        <end position="22"/>
    </location>
</feature>
<gene>
    <name evidence="3" type="ORF">CPY51_27405</name>
</gene>
<dbReference type="AlphaFoldDB" id="A0A2W4DYR4"/>
<feature type="transmembrane region" description="Helical" evidence="2">
    <location>
        <begin position="25"/>
        <end position="43"/>
    </location>
</feature>
<keyword evidence="4" id="KW-1185">Reference proteome</keyword>
<feature type="compositionally biased region" description="Polar residues" evidence="1">
    <location>
        <begin position="72"/>
        <end position="83"/>
    </location>
</feature>
<evidence type="ECO:0000256" key="1">
    <source>
        <dbReference type="SAM" id="MobiDB-lite"/>
    </source>
</evidence>
<organism evidence="3 4">
    <name type="scientific">Rhizobium tubonense</name>
    <dbReference type="NCBI Taxonomy" id="484088"/>
    <lineage>
        <taxon>Bacteria</taxon>
        <taxon>Pseudomonadati</taxon>
        <taxon>Pseudomonadota</taxon>
        <taxon>Alphaproteobacteria</taxon>
        <taxon>Hyphomicrobiales</taxon>
        <taxon>Rhizobiaceae</taxon>
        <taxon>Rhizobium/Agrobacterium group</taxon>
        <taxon>Rhizobium</taxon>
    </lineage>
</organism>
<dbReference type="EMBL" id="PCDP01000064">
    <property type="protein sequence ID" value="PZM08936.1"/>
    <property type="molecule type" value="Genomic_DNA"/>
</dbReference>
<proteinExistence type="predicted"/>